<dbReference type="EMBL" id="SSSM01000006">
    <property type="protein sequence ID" value="THG28444.1"/>
    <property type="molecule type" value="Genomic_DNA"/>
</dbReference>
<keyword evidence="4" id="KW-0456">Lyase</keyword>
<dbReference type="RefSeq" id="WP_136428804.1">
    <property type="nucleotide sequence ID" value="NZ_SSSM01000006.1"/>
</dbReference>
<name>A0A4S4FFM8_9MICO</name>
<dbReference type="PANTHER" id="PTHR43525:SF2">
    <property type="entry name" value="CYSTATHIONINE BETA-LYASE-RELATED"/>
    <property type="match status" value="1"/>
</dbReference>
<keyword evidence="7" id="KW-0808">Transferase</keyword>
<evidence type="ECO:0000256" key="4">
    <source>
        <dbReference type="ARBA" id="ARBA00023239"/>
    </source>
</evidence>
<comment type="similarity">
    <text evidence="5">Belongs to the class-II pyridoxal-phosphate-dependent aminotransferase family. MalY/PatB cystathionine beta-lyase subfamily.</text>
</comment>
<dbReference type="InterPro" id="IPR015424">
    <property type="entry name" value="PyrdxlP-dep_Trfase"/>
</dbReference>
<evidence type="ECO:0000256" key="5">
    <source>
        <dbReference type="ARBA" id="ARBA00037974"/>
    </source>
</evidence>
<dbReference type="PANTHER" id="PTHR43525">
    <property type="entry name" value="PROTEIN MALY"/>
    <property type="match status" value="1"/>
</dbReference>
<evidence type="ECO:0000313" key="7">
    <source>
        <dbReference type="EMBL" id="THG28444.1"/>
    </source>
</evidence>
<dbReference type="InterPro" id="IPR004839">
    <property type="entry name" value="Aminotransferase_I/II_large"/>
</dbReference>
<dbReference type="Gene3D" id="3.90.1150.10">
    <property type="entry name" value="Aspartate Aminotransferase, domain 1"/>
    <property type="match status" value="1"/>
</dbReference>
<evidence type="ECO:0000256" key="3">
    <source>
        <dbReference type="ARBA" id="ARBA00022898"/>
    </source>
</evidence>
<dbReference type="AlphaFoldDB" id="A0A4S4FFM8"/>
<dbReference type="Gene3D" id="3.40.640.10">
    <property type="entry name" value="Type I PLP-dependent aspartate aminotransferase-like (Major domain)"/>
    <property type="match status" value="1"/>
</dbReference>
<dbReference type="CDD" id="cd00609">
    <property type="entry name" value="AAT_like"/>
    <property type="match status" value="1"/>
</dbReference>
<organism evidence="7 8">
    <name type="scientific">Naasia lichenicola</name>
    <dbReference type="NCBI Taxonomy" id="2565933"/>
    <lineage>
        <taxon>Bacteria</taxon>
        <taxon>Bacillati</taxon>
        <taxon>Actinomycetota</taxon>
        <taxon>Actinomycetes</taxon>
        <taxon>Micrococcales</taxon>
        <taxon>Microbacteriaceae</taxon>
        <taxon>Naasia</taxon>
    </lineage>
</organism>
<dbReference type="OrthoDB" id="3224382at2"/>
<dbReference type="GO" id="GO:0047804">
    <property type="term" value="F:cysteine-S-conjugate beta-lyase activity"/>
    <property type="evidence" value="ECO:0007669"/>
    <property type="project" value="UniProtKB-EC"/>
</dbReference>
<evidence type="ECO:0000256" key="2">
    <source>
        <dbReference type="ARBA" id="ARBA00012224"/>
    </source>
</evidence>
<reference evidence="7 8" key="1">
    <citation type="submission" date="2019-04" db="EMBL/GenBank/DDBJ databases">
        <authorList>
            <person name="Jiang L."/>
        </authorList>
    </citation>
    <scope>NUCLEOTIDE SEQUENCE [LARGE SCALE GENOMIC DNA]</scope>
    <source>
        <strain evidence="7 8">YIM 131853</strain>
    </source>
</reference>
<evidence type="ECO:0000259" key="6">
    <source>
        <dbReference type="Pfam" id="PF00155"/>
    </source>
</evidence>
<dbReference type="InterPro" id="IPR051798">
    <property type="entry name" value="Class-II_PLP-Dep_Aminotrans"/>
</dbReference>
<keyword evidence="3" id="KW-0663">Pyridoxal phosphate</keyword>
<dbReference type="InterPro" id="IPR015421">
    <property type="entry name" value="PyrdxlP-dep_Trfase_major"/>
</dbReference>
<dbReference type="EC" id="4.4.1.13" evidence="2"/>
<comment type="cofactor">
    <cofactor evidence="1">
        <name>pyridoxal 5'-phosphate</name>
        <dbReference type="ChEBI" id="CHEBI:597326"/>
    </cofactor>
</comment>
<dbReference type="SUPFAM" id="SSF53383">
    <property type="entry name" value="PLP-dependent transferases"/>
    <property type="match status" value="1"/>
</dbReference>
<dbReference type="InterPro" id="IPR015422">
    <property type="entry name" value="PyrdxlP-dep_Trfase_small"/>
</dbReference>
<gene>
    <name evidence="7" type="ORF">E6C64_16575</name>
</gene>
<sequence>MTGEPDEWDALTADELRGRASAKWDPTAHPEVLGAWVAEMDFGTAPPVLEAWQRSARDLEFGYASPAMIAELTAATARWYADEYGWRIDTADVALLPDVIAGLQVAITDFSAPGAAVIVPTPAYHPFLFVPGALGRDVIEVPMLRDERAGFSLDLGRIDAELGAGAGLVILANPGNPTGKVYRRDELEALADLVDSHGARIFSDEIHAPLTLFGNRHTPLASVSEAAARVAITATSASKAWNLAGLKCAQLIMSNDRDREIWARITRLISHGASTPGIRANTAAYNDGREWLTTARDYLEGNYAVLLAEIRSALPLARVAPLEATYLCWIDLSAYQGADGASVDFAELLLEQAGVRVNGGATFGEVGAGHVRLNIATSKPILREIVGRMAAALGPRR</sequence>
<dbReference type="Proteomes" id="UP000309133">
    <property type="component" value="Unassembled WGS sequence"/>
</dbReference>
<dbReference type="Pfam" id="PF00155">
    <property type="entry name" value="Aminotran_1_2"/>
    <property type="match status" value="1"/>
</dbReference>
<dbReference type="GO" id="GO:0008483">
    <property type="term" value="F:transaminase activity"/>
    <property type="evidence" value="ECO:0007669"/>
    <property type="project" value="UniProtKB-KW"/>
</dbReference>
<feature type="domain" description="Aminotransferase class I/classII large" evidence="6">
    <location>
        <begin position="39"/>
        <end position="384"/>
    </location>
</feature>
<proteinExistence type="inferred from homology"/>
<dbReference type="GO" id="GO:0030170">
    <property type="term" value="F:pyridoxal phosphate binding"/>
    <property type="evidence" value="ECO:0007669"/>
    <property type="project" value="InterPro"/>
</dbReference>
<keyword evidence="8" id="KW-1185">Reference proteome</keyword>
<accession>A0A4S4FFM8</accession>
<evidence type="ECO:0000256" key="1">
    <source>
        <dbReference type="ARBA" id="ARBA00001933"/>
    </source>
</evidence>
<protein>
    <recommendedName>
        <fullName evidence="2">cysteine-S-conjugate beta-lyase</fullName>
        <ecNumber evidence="2">4.4.1.13</ecNumber>
    </recommendedName>
</protein>
<keyword evidence="7" id="KW-0032">Aminotransferase</keyword>
<comment type="caution">
    <text evidence="7">The sequence shown here is derived from an EMBL/GenBank/DDBJ whole genome shotgun (WGS) entry which is preliminary data.</text>
</comment>
<evidence type="ECO:0000313" key="8">
    <source>
        <dbReference type="Proteomes" id="UP000309133"/>
    </source>
</evidence>